<dbReference type="InterPro" id="IPR001818">
    <property type="entry name" value="Pept_M10_metallopeptidase"/>
</dbReference>
<name>A0A4P6KYB9_9BURK</name>
<reference evidence="7 8" key="1">
    <citation type="submission" date="2019-02" db="EMBL/GenBank/DDBJ databases">
        <title>Draft Genome Sequences of Six Type Strains of the Genus Massilia.</title>
        <authorList>
            <person name="Miess H."/>
            <person name="Frediansyhah A."/>
            <person name="Gross H."/>
        </authorList>
    </citation>
    <scope>NUCLEOTIDE SEQUENCE [LARGE SCALE GENOMIC DNA]</scope>
    <source>
        <strain evidence="7 8">DSM 17473</strain>
    </source>
</reference>
<evidence type="ECO:0000313" key="8">
    <source>
        <dbReference type="Proteomes" id="UP000290637"/>
    </source>
</evidence>
<dbReference type="GO" id="GO:0008270">
    <property type="term" value="F:zinc ion binding"/>
    <property type="evidence" value="ECO:0007669"/>
    <property type="project" value="InterPro"/>
</dbReference>
<dbReference type="EMBL" id="CP035913">
    <property type="protein sequence ID" value="QBE63582.1"/>
    <property type="molecule type" value="Genomic_DNA"/>
</dbReference>
<dbReference type="InterPro" id="IPR024079">
    <property type="entry name" value="MetalloPept_cat_dom_sf"/>
</dbReference>
<evidence type="ECO:0000256" key="4">
    <source>
        <dbReference type="ARBA" id="ARBA00022833"/>
    </source>
</evidence>
<evidence type="ECO:0000256" key="1">
    <source>
        <dbReference type="ARBA" id="ARBA00022670"/>
    </source>
</evidence>
<dbReference type="InterPro" id="IPR038255">
    <property type="entry name" value="PBS_linker_sf"/>
</dbReference>
<sequence length="456" mass="49128">MNTCQICKNKEILVATLSDIRNVPLSGNIHIDALLNRGGLNWTAVTDIPYNTIRYSFSLAGDILPAAENIVSGTATGFTALQQSATRGALAYLSEITGIQFLETGPAEADVHFANASITTERVVGSFNWRSQYWEDGAGTITRYELDGVVYLDNAEYADYNSTLASGSEGYETLLHELGHMLGLKHPFEDAIQLPTSLDSTSNTLMSYDSSGRFYSEYRPFDLAALGWLYGGDGIGGNFGIDAQGRMLVGTTSGDQLVGTTGMDLLAGLNGNDTIDGGAGLDYAAYLENRAGYRISRTDQGFSVTGTEGTDVLRNIERMTFDNVDVALDIDGNGGAAYRLYQAAFNRVPDAVGLGYWISVLDDGVSLRDVAASFLASPEFAAIYQGSNPDNGTLVAGLYQNILHRPPEQAGYEYWLDVLNKGGDRATVLRDFSEGFENRDALASVIGNGFDYIPYA</sequence>
<evidence type="ECO:0000256" key="3">
    <source>
        <dbReference type="ARBA" id="ARBA00022801"/>
    </source>
</evidence>
<dbReference type="KEGG" id="plue:EWM63_11850"/>
<dbReference type="GO" id="GO:0006508">
    <property type="term" value="P:proteolysis"/>
    <property type="evidence" value="ECO:0007669"/>
    <property type="project" value="UniProtKB-KW"/>
</dbReference>
<dbReference type="Pfam" id="PF13946">
    <property type="entry name" value="DUF4214"/>
    <property type="match status" value="1"/>
</dbReference>
<evidence type="ECO:0000256" key="2">
    <source>
        <dbReference type="ARBA" id="ARBA00022723"/>
    </source>
</evidence>
<evidence type="ECO:0000259" key="6">
    <source>
        <dbReference type="Pfam" id="PF13946"/>
    </source>
</evidence>
<dbReference type="Gene3D" id="3.40.390.10">
    <property type="entry name" value="Collagenase (Catalytic Domain)"/>
    <property type="match status" value="1"/>
</dbReference>
<proteinExistence type="predicted"/>
<keyword evidence="1" id="KW-0645">Protease</keyword>
<evidence type="ECO:0000313" key="7">
    <source>
        <dbReference type="EMBL" id="QBE63582.1"/>
    </source>
</evidence>
<dbReference type="Proteomes" id="UP000290637">
    <property type="component" value="Chromosome"/>
</dbReference>
<evidence type="ECO:0000259" key="5">
    <source>
        <dbReference type="Pfam" id="PF00413"/>
    </source>
</evidence>
<keyword evidence="4" id="KW-0862">Zinc</keyword>
<accession>A0A4P6KYB9</accession>
<dbReference type="PROSITE" id="PS00330">
    <property type="entry name" value="HEMOLYSIN_CALCIUM"/>
    <property type="match status" value="1"/>
</dbReference>
<dbReference type="SUPFAM" id="SSF55486">
    <property type="entry name" value="Metalloproteases ('zincins'), catalytic domain"/>
    <property type="match status" value="1"/>
</dbReference>
<dbReference type="AlphaFoldDB" id="A0A4P6KYB9"/>
<organism evidence="7 8">
    <name type="scientific">Pseudoduganella lutea</name>
    <dbReference type="NCBI Taxonomy" id="321985"/>
    <lineage>
        <taxon>Bacteria</taxon>
        <taxon>Pseudomonadati</taxon>
        <taxon>Pseudomonadota</taxon>
        <taxon>Betaproteobacteria</taxon>
        <taxon>Burkholderiales</taxon>
        <taxon>Oxalobacteraceae</taxon>
        <taxon>Telluria group</taxon>
        <taxon>Pseudoduganella</taxon>
    </lineage>
</organism>
<dbReference type="OrthoDB" id="480426at2"/>
<keyword evidence="3" id="KW-0378">Hydrolase</keyword>
<dbReference type="InterPro" id="IPR018511">
    <property type="entry name" value="Hemolysin-typ_Ca-bd_CS"/>
</dbReference>
<dbReference type="Gene3D" id="1.10.3130.20">
    <property type="entry name" value="Phycobilisome linker domain"/>
    <property type="match status" value="1"/>
</dbReference>
<gene>
    <name evidence="7" type="ORF">EWM63_11850</name>
</gene>
<feature type="domain" description="Peptidase M10 metallopeptidase" evidence="5">
    <location>
        <begin position="82"/>
        <end position="197"/>
    </location>
</feature>
<feature type="domain" description="DUF4214" evidence="6">
    <location>
        <begin position="371"/>
        <end position="439"/>
    </location>
</feature>
<keyword evidence="2" id="KW-0479">Metal-binding</keyword>
<dbReference type="GO" id="GO:0004222">
    <property type="term" value="F:metalloendopeptidase activity"/>
    <property type="evidence" value="ECO:0007669"/>
    <property type="project" value="InterPro"/>
</dbReference>
<dbReference type="InterPro" id="IPR025282">
    <property type="entry name" value="DUF4214"/>
</dbReference>
<keyword evidence="8" id="KW-1185">Reference proteome</keyword>
<protein>
    <submittedName>
        <fullName evidence="7">DUF4214 domain-containing protein</fullName>
    </submittedName>
</protein>
<dbReference type="Pfam" id="PF00413">
    <property type="entry name" value="Peptidase_M10"/>
    <property type="match status" value="1"/>
</dbReference>
<dbReference type="GO" id="GO:0031012">
    <property type="term" value="C:extracellular matrix"/>
    <property type="evidence" value="ECO:0007669"/>
    <property type="project" value="InterPro"/>
</dbReference>